<feature type="binding site" evidence="7">
    <location>
        <position position="341"/>
    </location>
    <ligand>
        <name>3-phosphoshikimate</name>
        <dbReference type="ChEBI" id="CHEBI:145989"/>
    </ligand>
</feature>
<dbReference type="Gene3D" id="3.65.10.10">
    <property type="entry name" value="Enolpyruvate transferase domain"/>
    <property type="match status" value="2"/>
</dbReference>
<evidence type="ECO:0000256" key="5">
    <source>
        <dbReference type="ARBA" id="ARBA00023141"/>
    </source>
</evidence>
<feature type="binding site" evidence="7">
    <location>
        <position position="165"/>
    </location>
    <ligand>
        <name>3-phosphoshikimate</name>
        <dbReference type="ChEBI" id="CHEBI:145989"/>
    </ligand>
</feature>
<gene>
    <name evidence="7 9" type="primary">aroA</name>
    <name evidence="9" type="ORF">PF021_00945</name>
</gene>
<feature type="binding site" evidence="7">
    <location>
        <position position="23"/>
    </location>
    <ligand>
        <name>3-phosphoshikimate</name>
        <dbReference type="ChEBI" id="CHEBI:145989"/>
    </ligand>
</feature>
<dbReference type="Proteomes" id="UP001210261">
    <property type="component" value="Unassembled WGS sequence"/>
</dbReference>
<keyword evidence="7" id="KW-0963">Cytoplasm</keyword>
<feature type="binding site" evidence="7">
    <location>
        <position position="22"/>
    </location>
    <ligand>
        <name>3-phosphoshikimate</name>
        <dbReference type="ChEBI" id="CHEBI:145989"/>
    </ligand>
</feature>
<dbReference type="PROSITE" id="PS00104">
    <property type="entry name" value="EPSP_SYNTHASE_1"/>
    <property type="match status" value="1"/>
</dbReference>
<evidence type="ECO:0000256" key="7">
    <source>
        <dbReference type="HAMAP-Rule" id="MF_00210"/>
    </source>
</evidence>
<evidence type="ECO:0000256" key="3">
    <source>
        <dbReference type="ARBA" id="ARBA00022605"/>
    </source>
</evidence>
<sequence length="429" mass="47418">MNLKIHKCEKFSIICDNIASDKSISHRVAIFSLLSNKPSFVRNYLQGDDTLHTLQIAQMLGLNVAEYDGGLILTPPDKIQEPCDVLDCGNAGTAIRLYMGLLSSQKGMFVLSGDRYLNKRPMKRIISPLKSIGATIYGREDNNYAPIVIHGGHLESFNYTSEISSAQVKSAMILAALFAKDSCIYSEYELSRDHTERMLVGMGAEIENMDNNTIKINPLKEKLKPIEIEIPSDPSSAFFFAVAVSIIPDSRCILKNVLLNKTRIEAFKALEKMGVIINYKETSNIYDSIGDIEIISPSELCAVDIRDNISWLIDEIPALAVALSCANGTSSVRNAKELRVKESDRISSIVNNLKKCGIEVEELEDGFVITGGIPRYAKVDSFGDHRIAMSFAILGLKCGIDIEDSDCISVSFPNFVEILKQITRIECEG</sequence>
<feature type="binding site" evidence="7">
    <location>
        <position position="345"/>
    </location>
    <ligand>
        <name>phosphoenolpyruvate</name>
        <dbReference type="ChEBI" id="CHEBI:58702"/>
    </ligand>
</feature>
<dbReference type="HAMAP" id="MF_00210">
    <property type="entry name" value="EPSP_synth"/>
    <property type="match status" value="1"/>
</dbReference>
<dbReference type="EC" id="2.5.1.19" evidence="7"/>
<evidence type="ECO:0000256" key="4">
    <source>
        <dbReference type="ARBA" id="ARBA00022679"/>
    </source>
</evidence>
<keyword evidence="5 7" id="KW-0057">Aromatic amino acid biosynthesis</keyword>
<feature type="binding site" evidence="7">
    <location>
        <position position="27"/>
    </location>
    <ligand>
        <name>3-phosphoshikimate</name>
        <dbReference type="ChEBI" id="CHEBI:145989"/>
    </ligand>
</feature>
<dbReference type="RefSeq" id="WP_271020533.1">
    <property type="nucleotide sequence ID" value="NZ_JAQHXR010000001.1"/>
</dbReference>
<evidence type="ECO:0000313" key="10">
    <source>
        <dbReference type="Proteomes" id="UP001210261"/>
    </source>
</evidence>
<dbReference type="InterPro" id="IPR036968">
    <property type="entry name" value="Enolpyruvate_Tfrase_sf"/>
</dbReference>
<comment type="caution">
    <text evidence="9">The sequence shown here is derived from an EMBL/GenBank/DDBJ whole genome shotgun (WGS) entry which is preliminary data.</text>
</comment>
<feature type="binding site" evidence="7">
    <location>
        <position position="120"/>
    </location>
    <ligand>
        <name>phosphoenolpyruvate</name>
        <dbReference type="ChEBI" id="CHEBI:58702"/>
    </ligand>
</feature>
<feature type="binding site" evidence="7">
    <location>
        <position position="314"/>
    </location>
    <ligand>
        <name>3-phosphoshikimate</name>
        <dbReference type="ChEBI" id="CHEBI:145989"/>
    </ligand>
</feature>
<comment type="caution">
    <text evidence="7">Lacks conserved residue(s) required for the propagation of feature annotation.</text>
</comment>
<keyword evidence="3 7" id="KW-0028">Amino-acid biosynthesis</keyword>
<keyword evidence="10" id="KW-1185">Reference proteome</keyword>
<dbReference type="NCBIfam" id="TIGR01356">
    <property type="entry name" value="aroA"/>
    <property type="match status" value="1"/>
</dbReference>
<name>A0ABT4VC09_9HELI</name>
<dbReference type="InterPro" id="IPR001986">
    <property type="entry name" value="Enolpyruvate_Tfrase_dom"/>
</dbReference>
<feature type="binding site" evidence="7">
    <location>
        <position position="386"/>
    </location>
    <ligand>
        <name>phosphoenolpyruvate</name>
        <dbReference type="ChEBI" id="CHEBI:58702"/>
    </ligand>
</feature>
<dbReference type="PROSITE" id="PS00885">
    <property type="entry name" value="EPSP_SYNTHASE_2"/>
    <property type="match status" value="1"/>
</dbReference>
<accession>A0ABT4VC09</accession>
<dbReference type="PANTHER" id="PTHR21090:SF5">
    <property type="entry name" value="PENTAFUNCTIONAL AROM POLYPEPTIDE"/>
    <property type="match status" value="1"/>
</dbReference>
<feature type="binding site" evidence="7">
    <location>
        <position position="92"/>
    </location>
    <ligand>
        <name>phosphoenolpyruvate</name>
        <dbReference type="ChEBI" id="CHEBI:58702"/>
    </ligand>
</feature>
<dbReference type="InterPro" id="IPR006264">
    <property type="entry name" value="EPSP_synthase"/>
</dbReference>
<dbReference type="InterPro" id="IPR013792">
    <property type="entry name" value="RNA3'P_cycl/enolpyr_Trfase_a/b"/>
</dbReference>
<evidence type="ECO:0000256" key="6">
    <source>
        <dbReference type="ARBA" id="ARBA00044633"/>
    </source>
</evidence>
<dbReference type="GO" id="GO:0003866">
    <property type="term" value="F:3-phosphoshikimate 1-carboxyvinyltransferase activity"/>
    <property type="evidence" value="ECO:0007669"/>
    <property type="project" value="UniProtKB-EC"/>
</dbReference>
<evidence type="ECO:0000256" key="1">
    <source>
        <dbReference type="ARBA" id="ARBA00004811"/>
    </source>
</evidence>
<comment type="catalytic activity">
    <reaction evidence="6">
        <text>3-phosphoshikimate + phosphoenolpyruvate = 5-O-(1-carboxyvinyl)-3-phosphoshikimate + phosphate</text>
        <dbReference type="Rhea" id="RHEA:21256"/>
        <dbReference type="ChEBI" id="CHEBI:43474"/>
        <dbReference type="ChEBI" id="CHEBI:57701"/>
        <dbReference type="ChEBI" id="CHEBI:58702"/>
        <dbReference type="ChEBI" id="CHEBI:145989"/>
        <dbReference type="EC" id="2.5.1.19"/>
    </reaction>
    <physiologicalReaction direction="left-to-right" evidence="6">
        <dbReference type="Rhea" id="RHEA:21257"/>
    </physiologicalReaction>
</comment>
<feature type="binding site" evidence="7">
    <location>
        <position position="167"/>
    </location>
    <ligand>
        <name>phosphoenolpyruvate</name>
        <dbReference type="ChEBI" id="CHEBI:58702"/>
    </ligand>
</feature>
<organism evidence="9 10">
    <name type="scientific">Helicobacter ibis</name>
    <dbReference type="NCBI Taxonomy" id="2962633"/>
    <lineage>
        <taxon>Bacteria</taxon>
        <taxon>Pseudomonadati</taxon>
        <taxon>Campylobacterota</taxon>
        <taxon>Epsilonproteobacteria</taxon>
        <taxon>Campylobacterales</taxon>
        <taxon>Helicobacteraceae</taxon>
        <taxon>Helicobacter</taxon>
    </lineage>
</organism>
<comment type="pathway">
    <text evidence="1 7">Metabolic intermediate biosynthesis; chorismate biosynthesis; chorismate from D-erythrose 4-phosphate and phosphoenolpyruvate: step 6/7.</text>
</comment>
<dbReference type="PANTHER" id="PTHR21090">
    <property type="entry name" value="AROM/DEHYDROQUINATE SYNTHASE"/>
    <property type="match status" value="1"/>
</dbReference>
<dbReference type="PIRSF" id="PIRSF000505">
    <property type="entry name" value="EPSPS"/>
    <property type="match status" value="1"/>
</dbReference>
<proteinExistence type="inferred from homology"/>
<protein>
    <recommendedName>
        <fullName evidence="7">3-phosphoshikimate 1-carboxyvinyltransferase</fullName>
        <ecNumber evidence="7">2.5.1.19</ecNumber>
    </recommendedName>
    <alternativeName>
        <fullName evidence="7">5-enolpyruvylshikimate-3-phosphate synthase</fullName>
        <shortName evidence="7">EPSP synthase</shortName>
        <shortName evidence="7">EPSPS</shortName>
    </alternativeName>
</protein>
<dbReference type="InterPro" id="IPR023193">
    <property type="entry name" value="EPSP_synthase_CS"/>
</dbReference>
<comment type="subunit">
    <text evidence="7">Monomer.</text>
</comment>
<evidence type="ECO:0000259" key="8">
    <source>
        <dbReference type="Pfam" id="PF00275"/>
    </source>
</evidence>
<evidence type="ECO:0000313" key="9">
    <source>
        <dbReference type="EMBL" id="MDA3968239.1"/>
    </source>
</evidence>
<keyword evidence="4 7" id="KW-0808">Transferase</keyword>
<dbReference type="Pfam" id="PF00275">
    <property type="entry name" value="EPSP_synthase"/>
    <property type="match status" value="1"/>
</dbReference>
<feature type="domain" description="Enolpyruvate transferase" evidence="8">
    <location>
        <begin position="17"/>
        <end position="419"/>
    </location>
</feature>
<dbReference type="EMBL" id="JAQHXR010000001">
    <property type="protein sequence ID" value="MDA3968239.1"/>
    <property type="molecule type" value="Genomic_DNA"/>
</dbReference>
<dbReference type="SUPFAM" id="SSF55205">
    <property type="entry name" value="EPT/RTPC-like"/>
    <property type="match status" value="1"/>
</dbReference>
<comment type="subcellular location">
    <subcellularLocation>
        <location evidence="7">Cytoplasm</location>
    </subcellularLocation>
</comment>
<comment type="similarity">
    <text evidence="2 7">Belongs to the EPSP synthase family.</text>
</comment>
<evidence type="ECO:0000256" key="2">
    <source>
        <dbReference type="ARBA" id="ARBA00009948"/>
    </source>
</evidence>
<feature type="active site" description="Proton acceptor" evidence="7">
    <location>
        <position position="314"/>
    </location>
</feature>
<reference evidence="9 10" key="1">
    <citation type="submission" date="2023-01" db="EMBL/GenBank/DDBJ databases">
        <title>Description of Helicobacter ibis sp. nov. isolated from faecal droppings of black-faced ibis (Theristicus melanopis).</title>
        <authorList>
            <person name="Lopez-Cantillo M."/>
            <person name="Vidal-Veuthey B."/>
            <person name="Mella A."/>
            <person name="De La Haba R."/>
            <person name="Collado L."/>
        </authorList>
    </citation>
    <scope>NUCLEOTIDE SEQUENCE [LARGE SCALE GENOMIC DNA]</scope>
    <source>
        <strain evidence="9 10">A82</strain>
    </source>
</reference>
<feature type="binding site" evidence="7">
    <location>
        <position position="22"/>
    </location>
    <ligand>
        <name>phosphoenolpyruvate</name>
        <dbReference type="ChEBI" id="CHEBI:58702"/>
    </ligand>
</feature>
<feature type="binding site" evidence="7">
    <location>
        <position position="167"/>
    </location>
    <ligand>
        <name>3-phosphoshikimate</name>
        <dbReference type="ChEBI" id="CHEBI:145989"/>
    </ligand>
</feature>
<dbReference type="CDD" id="cd01556">
    <property type="entry name" value="EPSP_synthase"/>
    <property type="match status" value="1"/>
</dbReference>
<comment type="function">
    <text evidence="7">Catalyzes the transfer of the enolpyruvyl moiety of phosphoenolpyruvate (PEP) to the 5-hydroxyl of shikimate-3-phosphate (S3P) to produce enolpyruvyl shikimate-3-phosphate and inorganic phosphate.</text>
</comment>